<dbReference type="Gene3D" id="3.40.50.1820">
    <property type="entry name" value="alpha/beta hydrolase"/>
    <property type="match status" value="1"/>
</dbReference>
<gene>
    <name evidence="3" type="ORF">TTRE_0000719001</name>
</gene>
<dbReference type="PANTHER" id="PTHR12277">
    <property type="entry name" value="ALPHA/BETA HYDROLASE DOMAIN-CONTAINING PROTEIN"/>
    <property type="match status" value="1"/>
</dbReference>
<dbReference type="SUPFAM" id="SSF53474">
    <property type="entry name" value="alpha/beta-Hydrolases"/>
    <property type="match status" value="1"/>
</dbReference>
<dbReference type="GO" id="GO:0004622">
    <property type="term" value="F:phosphatidylcholine lysophospholipase activity"/>
    <property type="evidence" value="ECO:0007669"/>
    <property type="project" value="TreeGrafter"/>
</dbReference>
<organism evidence="3 4">
    <name type="scientific">Trichuris trichiura</name>
    <name type="common">Whipworm</name>
    <name type="synonym">Trichocephalus trichiurus</name>
    <dbReference type="NCBI Taxonomy" id="36087"/>
    <lineage>
        <taxon>Eukaryota</taxon>
        <taxon>Metazoa</taxon>
        <taxon>Ecdysozoa</taxon>
        <taxon>Nematoda</taxon>
        <taxon>Enoplea</taxon>
        <taxon>Dorylaimia</taxon>
        <taxon>Trichinellida</taxon>
        <taxon>Trichuridae</taxon>
        <taxon>Trichuris</taxon>
    </lineage>
</organism>
<dbReference type="GO" id="GO:0052651">
    <property type="term" value="P:monoacylglycerol catabolic process"/>
    <property type="evidence" value="ECO:0007669"/>
    <property type="project" value="TreeGrafter"/>
</dbReference>
<dbReference type="Proteomes" id="UP000030665">
    <property type="component" value="Unassembled WGS sequence"/>
</dbReference>
<dbReference type="EMBL" id="HG806435">
    <property type="protein sequence ID" value="CDW58864.1"/>
    <property type="molecule type" value="Genomic_DNA"/>
</dbReference>
<feature type="domain" description="Serine aminopeptidase S33" evidence="2">
    <location>
        <begin position="110"/>
        <end position="229"/>
    </location>
</feature>
<evidence type="ECO:0000259" key="2">
    <source>
        <dbReference type="Pfam" id="PF12146"/>
    </source>
</evidence>
<keyword evidence="4" id="KW-1185">Reference proteome</keyword>
<dbReference type="OrthoDB" id="10249433at2759"/>
<dbReference type="GO" id="GO:0005789">
    <property type="term" value="C:endoplasmic reticulum membrane"/>
    <property type="evidence" value="ECO:0007669"/>
    <property type="project" value="TreeGrafter"/>
</dbReference>
<keyword evidence="1" id="KW-1133">Transmembrane helix</keyword>
<keyword evidence="1" id="KW-0472">Membrane</keyword>
<protein>
    <submittedName>
        <fullName evidence="3">Monoacylglycerol lipase ABHD12</fullName>
    </submittedName>
</protein>
<feature type="transmembrane region" description="Helical" evidence="1">
    <location>
        <begin position="12"/>
        <end position="33"/>
    </location>
</feature>
<dbReference type="InterPro" id="IPR022742">
    <property type="entry name" value="Hydrolase_4"/>
</dbReference>
<dbReference type="ESTHER" id="tritr-a0a077zgc2">
    <property type="family name" value="ABHD12-PHARC"/>
</dbReference>
<dbReference type="GO" id="GO:0047372">
    <property type="term" value="F:monoacylglycerol lipase activity"/>
    <property type="evidence" value="ECO:0007669"/>
    <property type="project" value="TreeGrafter"/>
</dbReference>
<evidence type="ECO:0000256" key="1">
    <source>
        <dbReference type="SAM" id="Phobius"/>
    </source>
</evidence>
<keyword evidence="1" id="KW-0812">Transmembrane</keyword>
<evidence type="ECO:0000313" key="4">
    <source>
        <dbReference type="Proteomes" id="UP000030665"/>
    </source>
</evidence>
<proteinExistence type="predicted"/>
<accession>A0A077ZGC2</accession>
<dbReference type="PANTHER" id="PTHR12277:SF194">
    <property type="entry name" value="FI04476P"/>
    <property type="match status" value="1"/>
</dbReference>
<sequence>MMGFLFDWIRSLLWFFAVVYLAIPLLFYCLPAISHTLIFMTAVKWPFANYSDPRTHGVKYESRNFYLNVEPGIVLGCWQILPKALYRRDQSTSRSETEFDELLAKQGYPIVMYMHGNTWTRSAAHRILMYNMLSELNLHVIAFDYRGFGDSTGMASEEGINRDVQTVYKWISERSGDNPILLWGHSLGTAIATRLGQEVCHSDVRRPAGLILEAPFNNLAEVVRHHPFTYMFRWLPWFEQTIVQPCAKNDLNFNTDLRIRHVCFPILFLHAKDDRIIPFHLAKKLEREAKDAGMDTTFIEFDHPHNYGHKYIINAPELPDVVYEFVQHCISQDHVIHSNA</sequence>
<evidence type="ECO:0000313" key="3">
    <source>
        <dbReference type="EMBL" id="CDW58864.1"/>
    </source>
</evidence>
<dbReference type="GO" id="GO:0006660">
    <property type="term" value="P:phosphatidylserine catabolic process"/>
    <property type="evidence" value="ECO:0007669"/>
    <property type="project" value="TreeGrafter"/>
</dbReference>
<dbReference type="AlphaFoldDB" id="A0A077ZGC2"/>
<dbReference type="STRING" id="36087.A0A077ZGC2"/>
<dbReference type="InterPro" id="IPR029058">
    <property type="entry name" value="AB_hydrolase_fold"/>
</dbReference>
<dbReference type="Pfam" id="PF12146">
    <property type="entry name" value="Hydrolase_4"/>
    <property type="match status" value="1"/>
</dbReference>
<name>A0A077ZGC2_TRITR</name>
<reference evidence="3" key="2">
    <citation type="submission" date="2014-03" db="EMBL/GenBank/DDBJ databases">
        <title>The whipworm genome and dual-species transcriptomics of an intimate host-pathogen interaction.</title>
        <authorList>
            <person name="Foth B.J."/>
            <person name="Tsai I.J."/>
            <person name="Reid A.J."/>
            <person name="Bancroft A.J."/>
            <person name="Nichol S."/>
            <person name="Tracey A."/>
            <person name="Holroyd N."/>
            <person name="Cotton J.A."/>
            <person name="Stanley E.J."/>
            <person name="Zarowiecki M."/>
            <person name="Liu J.Z."/>
            <person name="Huckvale T."/>
            <person name="Cooper P.J."/>
            <person name="Grencis R.K."/>
            <person name="Berriman M."/>
        </authorList>
    </citation>
    <scope>NUCLEOTIDE SEQUENCE [LARGE SCALE GENOMIC DNA]</scope>
</reference>
<reference evidence="3" key="1">
    <citation type="submission" date="2014-01" db="EMBL/GenBank/DDBJ databases">
        <authorList>
            <person name="Aslett M."/>
        </authorList>
    </citation>
    <scope>NUCLEOTIDE SEQUENCE</scope>
</reference>